<keyword evidence="1" id="KW-0479">Metal-binding</keyword>
<evidence type="ECO:0000313" key="3">
    <source>
        <dbReference type="EMBL" id="CAG5039747.1"/>
    </source>
</evidence>
<keyword evidence="1" id="KW-0862">Zinc</keyword>
<evidence type="ECO:0000256" key="1">
    <source>
        <dbReference type="PROSITE-ProRule" id="PRU00047"/>
    </source>
</evidence>
<dbReference type="InterPro" id="IPR001878">
    <property type="entry name" value="Znf_CCHC"/>
</dbReference>
<sequence>MDTENIILTGDFNARSLWWGSRAEDERGLLLSEMIAELDMNVLNQGSDSTFYQYRGGKLHSSIVDVTCCTSAILHKMERWRVDPDFVTLSDHRAIQFQMIINIDKQNVVLRNSTRLFNTAKANWSLFRNDLKERLEKENVTEDKIKTIQTPEELDDIVDTYVKQQNLDGNRSVTRQNKDNIKKSLDEINRSSQQLFDQVKTILRHSISSAENKTVSIIRNTIKEELSKFTQKPQQHFTQPLQHPLRQIPATKSPQSYANAVKSITHSKRPIPTTKPAIIVSAKQPVSSPQETVSAWRKSIHFKHYTFSPAEVKQVSNNKLRVEFDTQEQRDKIIEAINCPESLVNADIAKKLKPMLILKGIHIDTPVTELKDIIINQNPTIKNLVKTPDDISYRFMRNNKNKKLYNTVFMVTPQIWRTAVELQKLNIDHQRVHVEDHPAYLQCYKCLLFGHTKKHCPEDKLHCSHCSSSGHSYKDCPDKKEVSKIDCYNCIAHNKKYNLNLNTKHSATSLRCPRIQKQIESCKNRTDYGC</sequence>
<proteinExistence type="predicted"/>
<dbReference type="Proteomes" id="UP000691718">
    <property type="component" value="Unassembled WGS sequence"/>
</dbReference>
<dbReference type="SMART" id="SM00343">
    <property type="entry name" value="ZnF_C2HC"/>
    <property type="match status" value="2"/>
</dbReference>
<comment type="caution">
    <text evidence="3">The sequence shown here is derived from an EMBL/GenBank/DDBJ whole genome shotgun (WGS) entry which is preliminary data.</text>
</comment>
<dbReference type="AlphaFoldDB" id="A0A8S3XSV6"/>
<dbReference type="GO" id="GO:0003676">
    <property type="term" value="F:nucleic acid binding"/>
    <property type="evidence" value="ECO:0007669"/>
    <property type="project" value="InterPro"/>
</dbReference>
<gene>
    <name evidence="3" type="ORF">PAPOLLO_LOCUS21687</name>
</gene>
<protein>
    <submittedName>
        <fullName evidence="3">(apollo) hypothetical protein</fullName>
    </submittedName>
</protein>
<keyword evidence="1" id="KW-0863">Zinc-finger</keyword>
<evidence type="ECO:0000313" key="4">
    <source>
        <dbReference type="Proteomes" id="UP000691718"/>
    </source>
</evidence>
<dbReference type="InterPro" id="IPR005135">
    <property type="entry name" value="Endo/exonuclease/phosphatase"/>
</dbReference>
<dbReference type="OrthoDB" id="10022108at2759"/>
<dbReference type="PROSITE" id="PS50158">
    <property type="entry name" value="ZF_CCHC"/>
    <property type="match status" value="2"/>
</dbReference>
<accession>A0A8S3XSV6</accession>
<feature type="domain" description="CCHC-type" evidence="2">
    <location>
        <begin position="463"/>
        <end position="478"/>
    </location>
</feature>
<dbReference type="GO" id="GO:0003824">
    <property type="term" value="F:catalytic activity"/>
    <property type="evidence" value="ECO:0007669"/>
    <property type="project" value="InterPro"/>
</dbReference>
<organism evidence="3 4">
    <name type="scientific">Parnassius apollo</name>
    <name type="common">Apollo butterfly</name>
    <name type="synonym">Papilio apollo</name>
    <dbReference type="NCBI Taxonomy" id="110799"/>
    <lineage>
        <taxon>Eukaryota</taxon>
        <taxon>Metazoa</taxon>
        <taxon>Ecdysozoa</taxon>
        <taxon>Arthropoda</taxon>
        <taxon>Hexapoda</taxon>
        <taxon>Insecta</taxon>
        <taxon>Pterygota</taxon>
        <taxon>Neoptera</taxon>
        <taxon>Endopterygota</taxon>
        <taxon>Lepidoptera</taxon>
        <taxon>Glossata</taxon>
        <taxon>Ditrysia</taxon>
        <taxon>Papilionoidea</taxon>
        <taxon>Papilionidae</taxon>
        <taxon>Parnassiinae</taxon>
        <taxon>Parnassini</taxon>
        <taxon>Parnassius</taxon>
        <taxon>Parnassius</taxon>
    </lineage>
</organism>
<feature type="domain" description="CCHC-type" evidence="2">
    <location>
        <begin position="443"/>
        <end position="458"/>
    </location>
</feature>
<evidence type="ECO:0000259" key="2">
    <source>
        <dbReference type="PROSITE" id="PS50158"/>
    </source>
</evidence>
<dbReference type="GO" id="GO:0008270">
    <property type="term" value="F:zinc ion binding"/>
    <property type="evidence" value="ECO:0007669"/>
    <property type="project" value="UniProtKB-KW"/>
</dbReference>
<reference evidence="3" key="1">
    <citation type="submission" date="2021-04" db="EMBL/GenBank/DDBJ databases">
        <authorList>
            <person name="Tunstrom K."/>
        </authorList>
    </citation>
    <scope>NUCLEOTIDE SEQUENCE</scope>
</reference>
<dbReference type="EMBL" id="CAJQZP010001334">
    <property type="protein sequence ID" value="CAG5039747.1"/>
    <property type="molecule type" value="Genomic_DNA"/>
</dbReference>
<name>A0A8S3XSV6_PARAO</name>
<keyword evidence="4" id="KW-1185">Reference proteome</keyword>
<dbReference type="Pfam" id="PF14529">
    <property type="entry name" value="Exo_endo_phos_2"/>
    <property type="match status" value="1"/>
</dbReference>